<dbReference type="Gene3D" id="3.10.105.10">
    <property type="entry name" value="Dipeptide-binding Protein, Domain 3"/>
    <property type="match status" value="1"/>
</dbReference>
<keyword evidence="3" id="KW-0813">Transport</keyword>
<keyword evidence="6" id="KW-0449">Lipoprotein</keyword>
<dbReference type="Pfam" id="PF00496">
    <property type="entry name" value="SBP_bac_5"/>
    <property type="match status" value="1"/>
</dbReference>
<dbReference type="Gene3D" id="3.90.76.10">
    <property type="entry name" value="Dipeptide-binding Protein, Domain 1"/>
    <property type="match status" value="1"/>
</dbReference>
<dbReference type="KEGG" id="cfe:CF0404"/>
<dbReference type="InterPro" id="IPR039424">
    <property type="entry name" value="SBP_5"/>
</dbReference>
<protein>
    <submittedName>
        <fullName evidence="6">ABC transporter/periplasmic oligopeptide binding lipoprotein component</fullName>
    </submittedName>
</protein>
<keyword evidence="7" id="KW-1185">Reference proteome</keyword>
<dbReference type="GO" id="GO:1904680">
    <property type="term" value="F:peptide transmembrane transporter activity"/>
    <property type="evidence" value="ECO:0007669"/>
    <property type="project" value="TreeGrafter"/>
</dbReference>
<evidence type="ECO:0000256" key="2">
    <source>
        <dbReference type="ARBA" id="ARBA00005695"/>
    </source>
</evidence>
<evidence type="ECO:0000313" key="7">
    <source>
        <dbReference type="Proteomes" id="UP000001260"/>
    </source>
</evidence>
<dbReference type="PANTHER" id="PTHR30290">
    <property type="entry name" value="PERIPLASMIC BINDING COMPONENT OF ABC TRANSPORTER"/>
    <property type="match status" value="1"/>
</dbReference>
<dbReference type="GO" id="GO:0030288">
    <property type="term" value="C:outer membrane-bounded periplasmic space"/>
    <property type="evidence" value="ECO:0007669"/>
    <property type="project" value="UniProtKB-ARBA"/>
</dbReference>
<reference evidence="6 7" key="1">
    <citation type="journal article" date="2006" name="DNA Res.">
        <title>Genome sequence of the cat pathogen, Chlamydophila felis.</title>
        <authorList>
            <person name="Azuma Y."/>
            <person name="Hirakawa H."/>
            <person name="Yamashita A."/>
            <person name="Cai Y."/>
            <person name="Rahman M.A."/>
            <person name="Suzuki H."/>
            <person name="Mitaku S."/>
            <person name="Toh H."/>
            <person name="Goto S."/>
            <person name="Murakami T."/>
            <person name="Sugi K."/>
            <person name="Hayashi H."/>
            <person name="Fukushi H."/>
            <person name="Hattori M."/>
            <person name="Kuhara S."/>
            <person name="Shirai M."/>
        </authorList>
    </citation>
    <scope>NUCLEOTIDE SEQUENCE [LARGE SCALE GENOMIC DNA]</scope>
    <source>
        <strain evidence="6 7">Fe/C-56</strain>
    </source>
</reference>
<gene>
    <name evidence="6" type="primary">oppA5</name>
    <name evidence="6" type="ordered locus">CF0404</name>
</gene>
<dbReference type="HOGENOM" id="CLU_017028_0_2_0"/>
<dbReference type="GO" id="GO:0015833">
    <property type="term" value="P:peptide transport"/>
    <property type="evidence" value="ECO:0007669"/>
    <property type="project" value="TreeGrafter"/>
</dbReference>
<evidence type="ECO:0000256" key="3">
    <source>
        <dbReference type="ARBA" id="ARBA00022448"/>
    </source>
</evidence>
<accession>Q254W2</accession>
<organism evidence="6 7">
    <name type="scientific">Chlamydia felis (strain Fe/C-56)</name>
    <name type="common">Chlamydophila felis</name>
    <dbReference type="NCBI Taxonomy" id="264202"/>
    <lineage>
        <taxon>Bacteria</taxon>
        <taxon>Pseudomonadati</taxon>
        <taxon>Chlamydiota</taxon>
        <taxon>Chlamydiia</taxon>
        <taxon>Chlamydiales</taxon>
        <taxon>Chlamydiaceae</taxon>
        <taxon>Chlamydia/Chlamydophila group</taxon>
        <taxon>Chlamydia</taxon>
    </lineage>
</organism>
<dbReference type="GO" id="GO:0043190">
    <property type="term" value="C:ATP-binding cassette (ABC) transporter complex"/>
    <property type="evidence" value="ECO:0007669"/>
    <property type="project" value="InterPro"/>
</dbReference>
<sequence length="537" mass="61967">MANKFRTSFGIYLPLFASLFLSGCHQPAPKNEGKCLRIGMSYDPLSLDPRCTYLKKDISLAKALYEGLVRERISNDQIILGMAENYTVSHEGTVYTFDLKRSHWSNGDPVTAHDFEESIKQIHTKNLPISYHNLLYIIKNSKEIIEERLPIEQLGIKALDARTLEITLEHPSENFIEIVSHPLFFPVHTSLREYYSDQKIKPIYISNGPFALSDFQPQKHLKIQKNTYYYDADKVKTDTLLFKIMSDSQTATKCFKNNLIDILGNPWIAKIPQEMLINTPQEIKHEYSVCSTSILIYNLHMPVLQNKALRKALAYAIDKKALVPLVNSARVANSFVPPELSEIYPEELSKEQRETKAREYFEEAKATLSNKDLSELSLIYPQESSVFSLVVQELQQQFKNVLGIHIPIQGVEYFCFLEKRNKGEFYLSVGGWIAEYLNARNFLTILGNPENKETSHQLGKWNHKLFDAILEKYHTQTFSKEDQIQAERLIEEELPIFPLYHFNYIYIAHPHIQNLYTSPLGHVDLKEVEIITSDPKV</sequence>
<evidence type="ECO:0000256" key="1">
    <source>
        <dbReference type="ARBA" id="ARBA00004196"/>
    </source>
</evidence>
<dbReference type="EMBL" id="AP006861">
    <property type="protein sequence ID" value="BAE81176.1"/>
    <property type="molecule type" value="Genomic_DNA"/>
</dbReference>
<dbReference type="PROSITE" id="PS51257">
    <property type="entry name" value="PROKAR_LIPOPROTEIN"/>
    <property type="match status" value="1"/>
</dbReference>
<comment type="subcellular location">
    <subcellularLocation>
        <location evidence="1">Cell envelope</location>
    </subcellularLocation>
</comment>
<dbReference type="PIRSF" id="PIRSF002741">
    <property type="entry name" value="MppA"/>
    <property type="match status" value="1"/>
</dbReference>
<dbReference type="PANTHER" id="PTHR30290:SF83">
    <property type="entry name" value="ABC TRANSPORTER SUBSTRATE-BINDING PROTEIN"/>
    <property type="match status" value="1"/>
</dbReference>
<dbReference type="InterPro" id="IPR000914">
    <property type="entry name" value="SBP_5_dom"/>
</dbReference>
<dbReference type="RefSeq" id="WP_011457956.1">
    <property type="nucleotide sequence ID" value="NC_007899.1"/>
</dbReference>
<dbReference type="AlphaFoldDB" id="Q254W2"/>
<dbReference type="OrthoDB" id="17118at2"/>
<evidence type="ECO:0000313" key="6">
    <source>
        <dbReference type="EMBL" id="BAE81176.1"/>
    </source>
</evidence>
<dbReference type="InterPro" id="IPR030678">
    <property type="entry name" value="Peptide/Ni-bd"/>
</dbReference>
<name>Q254W2_CHLFF</name>
<dbReference type="SUPFAM" id="SSF53850">
    <property type="entry name" value="Periplasmic binding protein-like II"/>
    <property type="match status" value="1"/>
</dbReference>
<dbReference type="Proteomes" id="UP000001260">
    <property type="component" value="Chromosome"/>
</dbReference>
<comment type="similarity">
    <text evidence="2">Belongs to the bacterial solute-binding protein 5 family.</text>
</comment>
<dbReference type="eggNOG" id="COG4166">
    <property type="taxonomic scope" value="Bacteria"/>
</dbReference>
<dbReference type="STRING" id="264202.CF0404"/>
<keyword evidence="4" id="KW-0732">Signal</keyword>
<feature type="domain" description="Solute-binding protein family 5" evidence="5">
    <location>
        <begin position="78"/>
        <end position="452"/>
    </location>
</feature>
<evidence type="ECO:0000259" key="5">
    <source>
        <dbReference type="Pfam" id="PF00496"/>
    </source>
</evidence>
<proteinExistence type="inferred from homology"/>
<dbReference type="Gene3D" id="3.40.190.10">
    <property type="entry name" value="Periplasmic binding protein-like II"/>
    <property type="match status" value="1"/>
</dbReference>
<dbReference type="FunFam" id="3.90.76.10:FF:000001">
    <property type="entry name" value="Oligopeptide ABC transporter substrate-binding protein"/>
    <property type="match status" value="1"/>
</dbReference>
<evidence type="ECO:0000256" key="4">
    <source>
        <dbReference type="ARBA" id="ARBA00022729"/>
    </source>
</evidence>
<dbReference type="CDD" id="cd08504">
    <property type="entry name" value="PBP2_OppA"/>
    <property type="match status" value="1"/>
</dbReference>